<dbReference type="SMART" id="SM00389">
    <property type="entry name" value="HOX"/>
    <property type="match status" value="1"/>
</dbReference>
<feature type="region of interest" description="Disordered" evidence="7">
    <location>
        <begin position="184"/>
        <end position="207"/>
    </location>
</feature>
<evidence type="ECO:0000256" key="6">
    <source>
        <dbReference type="RuleBase" id="RU000682"/>
    </source>
</evidence>
<dbReference type="InterPro" id="IPR009057">
    <property type="entry name" value="Homeodomain-like_sf"/>
</dbReference>
<dbReference type="PROSITE" id="PS00027">
    <property type="entry name" value="HOMEOBOX_1"/>
    <property type="match status" value="1"/>
</dbReference>
<dbReference type="Pfam" id="PF00046">
    <property type="entry name" value="Homeodomain"/>
    <property type="match status" value="1"/>
</dbReference>
<protein>
    <submittedName>
        <fullName evidence="10">Homeobox domain-containing protein</fullName>
    </submittedName>
</protein>
<dbReference type="GO" id="GO:0030154">
    <property type="term" value="P:cell differentiation"/>
    <property type="evidence" value="ECO:0007669"/>
    <property type="project" value="TreeGrafter"/>
</dbReference>
<evidence type="ECO:0000259" key="8">
    <source>
        <dbReference type="PROSITE" id="PS50071"/>
    </source>
</evidence>
<evidence type="ECO:0000256" key="4">
    <source>
        <dbReference type="ARBA" id="ARBA00023242"/>
    </source>
</evidence>
<dbReference type="InterPro" id="IPR017970">
    <property type="entry name" value="Homeobox_CS"/>
</dbReference>
<feature type="DNA-binding region" description="Homeobox" evidence="5">
    <location>
        <begin position="579"/>
        <end position="638"/>
    </location>
</feature>
<proteinExistence type="predicted"/>
<dbReference type="Proteomes" id="UP000887566">
    <property type="component" value="Unplaced"/>
</dbReference>
<evidence type="ECO:0000256" key="2">
    <source>
        <dbReference type="ARBA" id="ARBA00023125"/>
    </source>
</evidence>
<dbReference type="GO" id="GO:0000981">
    <property type="term" value="F:DNA-binding transcription factor activity, RNA polymerase II-specific"/>
    <property type="evidence" value="ECO:0007669"/>
    <property type="project" value="InterPro"/>
</dbReference>
<name>A0A914W884_9BILA</name>
<organism evidence="9 10">
    <name type="scientific">Plectus sambesii</name>
    <dbReference type="NCBI Taxonomy" id="2011161"/>
    <lineage>
        <taxon>Eukaryota</taxon>
        <taxon>Metazoa</taxon>
        <taxon>Ecdysozoa</taxon>
        <taxon>Nematoda</taxon>
        <taxon>Chromadorea</taxon>
        <taxon>Plectida</taxon>
        <taxon>Plectina</taxon>
        <taxon>Plectoidea</taxon>
        <taxon>Plectidae</taxon>
        <taxon>Plectus</taxon>
    </lineage>
</organism>
<dbReference type="PANTHER" id="PTHR24324:SF5">
    <property type="entry name" value="HEMATOPOIETICALLY-EXPRESSED HOMEOBOX PROTEIN HHEX"/>
    <property type="match status" value="1"/>
</dbReference>
<comment type="subcellular location">
    <subcellularLocation>
        <location evidence="1 5 6">Nucleus</location>
    </subcellularLocation>
</comment>
<dbReference type="Gene3D" id="1.10.10.60">
    <property type="entry name" value="Homeodomain-like"/>
    <property type="match status" value="1"/>
</dbReference>
<feature type="domain" description="Homeobox" evidence="8">
    <location>
        <begin position="577"/>
        <end position="637"/>
    </location>
</feature>
<evidence type="ECO:0000313" key="9">
    <source>
        <dbReference type="Proteomes" id="UP000887566"/>
    </source>
</evidence>
<dbReference type="GO" id="GO:0005634">
    <property type="term" value="C:nucleus"/>
    <property type="evidence" value="ECO:0007669"/>
    <property type="project" value="UniProtKB-SubCell"/>
</dbReference>
<keyword evidence="2 5" id="KW-0238">DNA-binding</keyword>
<dbReference type="SUPFAM" id="SSF50405">
    <property type="entry name" value="Actin-crosslinking proteins"/>
    <property type="match status" value="1"/>
</dbReference>
<dbReference type="InterPro" id="IPR008999">
    <property type="entry name" value="Actin-crosslinking"/>
</dbReference>
<keyword evidence="9" id="KW-1185">Reference proteome</keyword>
<evidence type="ECO:0000313" key="10">
    <source>
        <dbReference type="WBParaSite" id="PSAMB.scaffold3295size18890.g20979.t1"/>
    </source>
</evidence>
<keyword evidence="3 5" id="KW-0371">Homeobox</keyword>
<dbReference type="InterPro" id="IPR051000">
    <property type="entry name" value="Homeobox_DNA-bind_prot"/>
</dbReference>
<dbReference type="Gene3D" id="2.80.10.50">
    <property type="match status" value="1"/>
</dbReference>
<dbReference type="InterPro" id="IPR001356">
    <property type="entry name" value="HD"/>
</dbReference>
<dbReference type="SUPFAM" id="SSF46689">
    <property type="entry name" value="Homeodomain-like"/>
    <property type="match status" value="1"/>
</dbReference>
<keyword evidence="4 5" id="KW-0539">Nucleus</keyword>
<dbReference type="WBParaSite" id="PSAMB.scaffold3295size18890.g20979.t1">
    <property type="protein sequence ID" value="PSAMB.scaffold3295size18890.g20979.t1"/>
    <property type="gene ID" value="PSAMB.scaffold3295size18890.g20979"/>
</dbReference>
<dbReference type="CDD" id="cd00086">
    <property type="entry name" value="homeodomain"/>
    <property type="match status" value="1"/>
</dbReference>
<evidence type="ECO:0000256" key="1">
    <source>
        <dbReference type="ARBA" id="ARBA00004123"/>
    </source>
</evidence>
<dbReference type="AlphaFoldDB" id="A0A914W884"/>
<dbReference type="CDD" id="cd00257">
    <property type="entry name" value="beta-trefoil_FSCN-like"/>
    <property type="match status" value="1"/>
</dbReference>
<evidence type="ECO:0000256" key="7">
    <source>
        <dbReference type="SAM" id="MobiDB-lite"/>
    </source>
</evidence>
<evidence type="ECO:0000256" key="3">
    <source>
        <dbReference type="ARBA" id="ARBA00023155"/>
    </source>
</evidence>
<feature type="compositionally biased region" description="Low complexity" evidence="7">
    <location>
        <begin position="13"/>
        <end position="28"/>
    </location>
</feature>
<dbReference type="PROSITE" id="PS50071">
    <property type="entry name" value="HOMEOBOX_2"/>
    <property type="match status" value="1"/>
</dbReference>
<reference evidence="10" key="1">
    <citation type="submission" date="2022-11" db="UniProtKB">
        <authorList>
            <consortium name="WormBaseParasite"/>
        </authorList>
    </citation>
    <scope>IDENTIFICATION</scope>
</reference>
<dbReference type="PANTHER" id="PTHR24324">
    <property type="entry name" value="HOMEOBOX PROTEIN HHEX"/>
    <property type="match status" value="1"/>
</dbReference>
<sequence length="676" mass="74392">MAFSIDSLLVSHKTTSSSSSPRTVQQSLLRGNGAADADDSRSSPMDAKEQLLHSPPAGFFAESASPTSAAAPSVFGAARAATSSSSAPNVGPFSSPQWYSAANYMNMAATQLGQQLASAAPHQVPALLNGQTFTLRCALNQSLPVSRYDCLCMRSRHKRRLETIVMGLSKHEVKQRDRFPRAGQVATRGMGKSNSSHRARDELGSDDSPVRFAPTAAAAVCAVLVADKKSNPTLYPPSPTPFLPPPHVCACSISRSSSETTATMLVWTGWKLVNGVAQLRRFTLAGPRKMCTDACDPAELCEHCPLLSGSDLLCLRACREVNGCYVSARINRFEHRRSVAKADERFDLISLPNNYFALKTRDGTFWSAKSDGSVRADARSVGNAEKFRFYLDRAEQRLAIKSWYGWLSAQPDGSLETYVGNGFYECMTFGGWKDETTLCQPVAGWRGCLPESIEREFTSAREVFGRVEAAATSVRLSAETADQPVRVCFRRSSTRPPEEFATDDSVVLDGSLRLDYSLFNLSAVRANSSGGGATLRVAIPPPTVGQQWPAPVGKCPKCARWDPRLPWLYPYLQKTQQKRKGGQIRFTNEQTDALEQKFDSHKYLSPQERKKLAKSLTLSERQVKTWFQNRRAKWRRIRKDGDDEELPQNGRSACVQSTTSVFPPQSFPPFAASRVL</sequence>
<dbReference type="GO" id="GO:0000978">
    <property type="term" value="F:RNA polymerase II cis-regulatory region sequence-specific DNA binding"/>
    <property type="evidence" value="ECO:0007669"/>
    <property type="project" value="TreeGrafter"/>
</dbReference>
<accession>A0A914W884</accession>
<evidence type="ECO:0000256" key="5">
    <source>
        <dbReference type="PROSITE-ProRule" id="PRU00108"/>
    </source>
</evidence>
<feature type="region of interest" description="Disordered" evidence="7">
    <location>
        <begin position="13"/>
        <end position="50"/>
    </location>
</feature>
<feature type="compositionally biased region" description="Basic and acidic residues" evidence="7">
    <location>
        <begin position="38"/>
        <end position="50"/>
    </location>
</feature>